<reference evidence="1 2" key="1">
    <citation type="submission" date="2020-07" db="EMBL/GenBank/DDBJ databases">
        <title>Alkalicella. sp. LB2 genome.</title>
        <authorList>
            <person name="Postec A."/>
            <person name="Quemeneur M."/>
        </authorList>
    </citation>
    <scope>NUCLEOTIDE SEQUENCE [LARGE SCALE GENOMIC DNA]</scope>
    <source>
        <strain evidence="1 2">LB2</strain>
    </source>
</reference>
<sequence length="273" mass="30830">MDRKEMAKRIGAHFGIKPKYLSVPSFAYEIKTATEVYTIDRHGDITKADGETITMDEILNQAVIEESTENLEEANAGEEPNTWEEGINEATAPTLEELEGVEIKLPIGDHTATSLKNILNMLYSKQQLIMMAFETDEPFMDEDFAEDLNKEEALDLEGLKKVTQRLGAERCPGLQINFEEKTLSFYLYGSDLSDERISAFKDLVALIAEYAKTLNRASFKQAQDDNPKYALRTWLIRIGMNGPEFKETRKTLLKHLEGSGAFRKVGASDETQM</sequence>
<dbReference type="RefSeq" id="WP_213167015.1">
    <property type="nucleotide sequence ID" value="NZ_CP058559.1"/>
</dbReference>
<accession>A0A7G9W3S9</accession>
<dbReference type="KEGG" id="acae:HYG86_00390"/>
<dbReference type="AlphaFoldDB" id="A0A7G9W3S9"/>
<evidence type="ECO:0008006" key="3">
    <source>
        <dbReference type="Google" id="ProtNLM"/>
    </source>
</evidence>
<proteinExistence type="predicted"/>
<organism evidence="1 2">
    <name type="scientific">Alkalicella caledoniensis</name>
    <dbReference type="NCBI Taxonomy" id="2731377"/>
    <lineage>
        <taxon>Bacteria</taxon>
        <taxon>Bacillati</taxon>
        <taxon>Bacillota</taxon>
        <taxon>Clostridia</taxon>
        <taxon>Eubacteriales</taxon>
        <taxon>Proteinivoracaceae</taxon>
        <taxon>Alkalicella</taxon>
    </lineage>
</organism>
<dbReference type="EMBL" id="CP058559">
    <property type="protein sequence ID" value="QNO13341.1"/>
    <property type="molecule type" value="Genomic_DNA"/>
</dbReference>
<gene>
    <name evidence="1" type="ORF">HYG86_00390</name>
</gene>
<dbReference type="Proteomes" id="UP000516160">
    <property type="component" value="Chromosome"/>
</dbReference>
<name>A0A7G9W3S9_ALKCA</name>
<evidence type="ECO:0000313" key="1">
    <source>
        <dbReference type="EMBL" id="QNO13341.1"/>
    </source>
</evidence>
<protein>
    <recommendedName>
        <fullName evidence="3">Virulence-related protein</fullName>
    </recommendedName>
</protein>
<keyword evidence="2" id="KW-1185">Reference proteome</keyword>
<evidence type="ECO:0000313" key="2">
    <source>
        <dbReference type="Proteomes" id="UP000516160"/>
    </source>
</evidence>